<dbReference type="OrthoDB" id="4427994at2"/>
<evidence type="ECO:0000313" key="3">
    <source>
        <dbReference type="Proteomes" id="UP000002484"/>
    </source>
</evidence>
<dbReference type="FunCoup" id="E3JCG4">
    <property type="interactions" value="2"/>
</dbReference>
<dbReference type="InParanoid" id="E3JCG4"/>
<gene>
    <name evidence="2" type="ordered locus">FraEuI1c_6784</name>
</gene>
<sequence>MEVAGLLLAAGAGRRLGRPKALVGWDGAPLVVRGLRLLDAAGCSPLLVTVGAAADQVVDVVRSAEPMGGVEIVRVDDWPEGMGASLRAGLAALAATTAEAVVIALVDQPFVEPDLVRRLIATAAGSPEPVPGTATAPAAVVAGFGGRPRNPVLLHRAIWPDVARLAQGDVGARAWLRSHPDDVIVVPCDDLGTPEDIDTQADLARLARPPETGSQRSVAPE</sequence>
<organism evidence="2 3">
    <name type="scientific">Pseudofrankia inefficax (strain DSM 45817 / CECT 9037 / DDB 130130 / EuI1c)</name>
    <name type="common">Frankia inefficax</name>
    <dbReference type="NCBI Taxonomy" id="298654"/>
    <lineage>
        <taxon>Bacteria</taxon>
        <taxon>Bacillati</taxon>
        <taxon>Actinomycetota</taxon>
        <taxon>Actinomycetes</taxon>
        <taxon>Frankiales</taxon>
        <taxon>Frankiaceae</taxon>
        <taxon>Pseudofrankia</taxon>
    </lineage>
</organism>
<feature type="domain" description="MobA-like NTP transferase" evidence="1">
    <location>
        <begin position="5"/>
        <end position="181"/>
    </location>
</feature>
<dbReference type="Gene3D" id="3.90.550.10">
    <property type="entry name" value="Spore Coat Polysaccharide Biosynthesis Protein SpsA, Chain A"/>
    <property type="match status" value="1"/>
</dbReference>
<name>E3JCG4_PSEI1</name>
<dbReference type="Proteomes" id="UP000002484">
    <property type="component" value="Chromosome"/>
</dbReference>
<dbReference type="STRING" id="298654.FraEuI1c_6784"/>
<dbReference type="SUPFAM" id="SSF53448">
    <property type="entry name" value="Nucleotide-diphospho-sugar transferases"/>
    <property type="match status" value="1"/>
</dbReference>
<dbReference type="HOGENOM" id="CLU_061980_2_2_11"/>
<dbReference type="RefSeq" id="WP_013427864.1">
    <property type="nucleotide sequence ID" value="NC_014666.1"/>
</dbReference>
<reference evidence="2 3" key="1">
    <citation type="submission" date="2010-10" db="EMBL/GenBank/DDBJ databases">
        <title>Complete sequence of Frankia sp. EuI1c.</title>
        <authorList>
            <consortium name="US DOE Joint Genome Institute"/>
            <person name="Lucas S."/>
            <person name="Copeland A."/>
            <person name="Lapidus A."/>
            <person name="Cheng J.-F."/>
            <person name="Bruce D."/>
            <person name="Goodwin L."/>
            <person name="Pitluck S."/>
            <person name="Chertkov O."/>
            <person name="Detter J.C."/>
            <person name="Han C."/>
            <person name="Tapia R."/>
            <person name="Land M."/>
            <person name="Hauser L."/>
            <person name="Jeffries C."/>
            <person name="Kyrpides N."/>
            <person name="Ivanova N."/>
            <person name="Mikhailova N."/>
            <person name="Beauchemin N."/>
            <person name="Sen A."/>
            <person name="Sur S.A."/>
            <person name="Gtari M."/>
            <person name="Wall L."/>
            <person name="Tisa L."/>
            <person name="Woyke T."/>
        </authorList>
    </citation>
    <scope>NUCLEOTIDE SEQUENCE [LARGE SCALE GENOMIC DNA]</scope>
    <source>
        <strain evidence="3">DSM 45817 / CECT 9037 / EuI1c</strain>
    </source>
</reference>
<accession>E3JCG4</accession>
<dbReference type="InterPro" id="IPR029044">
    <property type="entry name" value="Nucleotide-diphossugar_trans"/>
</dbReference>
<evidence type="ECO:0000313" key="2">
    <source>
        <dbReference type="EMBL" id="ADP84753.1"/>
    </source>
</evidence>
<dbReference type="EMBL" id="CP002299">
    <property type="protein sequence ID" value="ADP84753.1"/>
    <property type="molecule type" value="Genomic_DNA"/>
</dbReference>
<dbReference type="PANTHER" id="PTHR43777:SF1">
    <property type="entry name" value="MOLYBDENUM COFACTOR CYTIDYLYLTRANSFERASE"/>
    <property type="match status" value="1"/>
</dbReference>
<evidence type="ECO:0000259" key="1">
    <source>
        <dbReference type="Pfam" id="PF12804"/>
    </source>
</evidence>
<proteinExistence type="predicted"/>
<dbReference type="KEGG" id="fri:FraEuI1c_6784"/>
<dbReference type="PANTHER" id="PTHR43777">
    <property type="entry name" value="MOLYBDENUM COFACTOR CYTIDYLYLTRANSFERASE"/>
    <property type="match status" value="1"/>
</dbReference>
<dbReference type="InterPro" id="IPR025877">
    <property type="entry name" value="MobA-like_NTP_Trfase"/>
</dbReference>
<dbReference type="GO" id="GO:0016779">
    <property type="term" value="F:nucleotidyltransferase activity"/>
    <property type="evidence" value="ECO:0007669"/>
    <property type="project" value="UniProtKB-ARBA"/>
</dbReference>
<dbReference type="eggNOG" id="COG2068">
    <property type="taxonomic scope" value="Bacteria"/>
</dbReference>
<dbReference type="AlphaFoldDB" id="E3JCG4"/>
<dbReference type="Pfam" id="PF12804">
    <property type="entry name" value="NTP_transf_3"/>
    <property type="match status" value="1"/>
</dbReference>
<keyword evidence="3" id="KW-1185">Reference proteome</keyword>
<protein>
    <recommendedName>
        <fullName evidence="1">MobA-like NTP transferase domain-containing protein</fullName>
    </recommendedName>
</protein>